<keyword evidence="3" id="KW-1185">Reference proteome</keyword>
<sequence length="451" mass="49616">MALPTAIKLFLVLSSQVAAVGIPASAADFVIRRDVVILGGGASGAHAAVRLREDYGKSIVIVEKQGNLGGHVETYIDPMTGNPYDYGVNSYTEYGTAKEFFARFNVSISTPVRATLTTRFVDFSTGQELKGYEAPCSDDVPAALRRYLEICEKFEDLMIPSLANFPEINVPEDLLMKFSDFVVKYGLEAMVPRLFQATGMGLGKVDDELTLYVMQAFGAPITRTSLGLAGSFVPTSRRKQDLYDAIAKALDTDVLFSSTVILSHRDDHGVQLLVRGEDGSLTLITAKKLLISFSPTMENMAPFAPDSAELNVFSTWGVNHVYAGIATHPALPDNYSFVNYPTSVVPDNWLMLPQAPFVVRYEYLGDRNFRVLVASDKGMDSIGAQSLAKKTFNTLLQNVISSVNPDGFRQYQDEELEILEWADHTGIHPHVSVEELQTGFYKKLYSLQANS</sequence>
<name>A0AAN9UDP7_9PEZI</name>
<evidence type="ECO:0008006" key="4">
    <source>
        <dbReference type="Google" id="ProtNLM"/>
    </source>
</evidence>
<dbReference type="AlphaFoldDB" id="A0AAN9UDP7"/>
<evidence type="ECO:0000313" key="3">
    <source>
        <dbReference type="Proteomes" id="UP001320420"/>
    </source>
</evidence>
<dbReference type="Gene3D" id="1.10.405.20">
    <property type="match status" value="1"/>
</dbReference>
<evidence type="ECO:0000313" key="2">
    <source>
        <dbReference type="EMBL" id="KAK7744717.1"/>
    </source>
</evidence>
<dbReference type="EMBL" id="JAKJXP020000118">
    <property type="protein sequence ID" value="KAK7744717.1"/>
    <property type="molecule type" value="Genomic_DNA"/>
</dbReference>
<dbReference type="Gene3D" id="3.50.50.60">
    <property type="entry name" value="FAD/NAD(P)-binding domain"/>
    <property type="match status" value="1"/>
</dbReference>
<organism evidence="2 3">
    <name type="scientific">Diatrype stigma</name>
    <dbReference type="NCBI Taxonomy" id="117547"/>
    <lineage>
        <taxon>Eukaryota</taxon>
        <taxon>Fungi</taxon>
        <taxon>Dikarya</taxon>
        <taxon>Ascomycota</taxon>
        <taxon>Pezizomycotina</taxon>
        <taxon>Sordariomycetes</taxon>
        <taxon>Xylariomycetidae</taxon>
        <taxon>Xylariales</taxon>
        <taxon>Diatrypaceae</taxon>
        <taxon>Diatrype</taxon>
    </lineage>
</organism>
<dbReference type="Gene3D" id="3.30.70.1990">
    <property type="match status" value="1"/>
</dbReference>
<dbReference type="Pfam" id="PF13450">
    <property type="entry name" value="NAD_binding_8"/>
    <property type="match status" value="1"/>
</dbReference>
<dbReference type="InterPro" id="IPR036188">
    <property type="entry name" value="FAD/NAD-bd_sf"/>
</dbReference>
<comment type="caution">
    <text evidence="2">The sequence shown here is derived from an EMBL/GenBank/DDBJ whole genome shotgun (WGS) entry which is preliminary data.</text>
</comment>
<gene>
    <name evidence="2" type="ORF">SLS62_010137</name>
</gene>
<dbReference type="SUPFAM" id="SSF51905">
    <property type="entry name" value="FAD/NAD(P)-binding domain"/>
    <property type="match status" value="1"/>
</dbReference>
<proteinExistence type="predicted"/>
<protein>
    <recommendedName>
        <fullName evidence="4">Amine oxidase</fullName>
    </recommendedName>
</protein>
<feature type="chain" id="PRO_5042876122" description="Amine oxidase" evidence="1">
    <location>
        <begin position="20"/>
        <end position="451"/>
    </location>
</feature>
<feature type="signal peptide" evidence="1">
    <location>
        <begin position="1"/>
        <end position="19"/>
    </location>
</feature>
<dbReference type="Proteomes" id="UP001320420">
    <property type="component" value="Unassembled WGS sequence"/>
</dbReference>
<evidence type="ECO:0000256" key="1">
    <source>
        <dbReference type="SAM" id="SignalP"/>
    </source>
</evidence>
<accession>A0AAN9UDP7</accession>
<reference evidence="2 3" key="1">
    <citation type="submission" date="2024-02" db="EMBL/GenBank/DDBJ databases">
        <title>De novo assembly and annotation of 12 fungi associated with fruit tree decline syndrome in Ontario, Canada.</title>
        <authorList>
            <person name="Sulman M."/>
            <person name="Ellouze W."/>
            <person name="Ilyukhin E."/>
        </authorList>
    </citation>
    <scope>NUCLEOTIDE SEQUENCE [LARGE SCALE GENOMIC DNA]</scope>
    <source>
        <strain evidence="2 3">M11/M66-122</strain>
    </source>
</reference>
<keyword evidence="1" id="KW-0732">Signal</keyword>